<dbReference type="EMBL" id="JABSTR010000001">
    <property type="protein sequence ID" value="KAH9361995.1"/>
    <property type="molecule type" value="Genomic_DNA"/>
</dbReference>
<dbReference type="InterPro" id="IPR005135">
    <property type="entry name" value="Endo/exonuclease/phosphatase"/>
</dbReference>
<feature type="domain" description="Endonuclease/exonuclease/phosphatase" evidence="2">
    <location>
        <begin position="44"/>
        <end position="122"/>
    </location>
</feature>
<evidence type="ECO:0000259" key="2">
    <source>
        <dbReference type="Pfam" id="PF14529"/>
    </source>
</evidence>
<dbReference type="SUPFAM" id="SSF56219">
    <property type="entry name" value="DNase I-like"/>
    <property type="match status" value="1"/>
</dbReference>
<proteinExistence type="predicted"/>
<name>A0A9J6FGA1_HAELO</name>
<protein>
    <recommendedName>
        <fullName evidence="2">Endonuclease/exonuclease/phosphatase domain-containing protein</fullName>
    </recommendedName>
</protein>
<evidence type="ECO:0000313" key="4">
    <source>
        <dbReference type="Proteomes" id="UP000821853"/>
    </source>
</evidence>
<evidence type="ECO:0000313" key="3">
    <source>
        <dbReference type="EMBL" id="KAH9361995.1"/>
    </source>
</evidence>
<dbReference type="Gene3D" id="3.60.10.10">
    <property type="entry name" value="Endonuclease/exonuclease/phosphatase"/>
    <property type="match status" value="1"/>
</dbReference>
<dbReference type="OrthoDB" id="6433840at2759"/>
<dbReference type="Pfam" id="PF14529">
    <property type="entry name" value="Exo_endo_phos_2"/>
    <property type="match status" value="1"/>
</dbReference>
<feature type="region of interest" description="Disordered" evidence="1">
    <location>
        <begin position="1"/>
        <end position="25"/>
    </location>
</feature>
<gene>
    <name evidence="3" type="ORF">HPB48_014934</name>
</gene>
<evidence type="ECO:0000256" key="1">
    <source>
        <dbReference type="SAM" id="MobiDB-lite"/>
    </source>
</evidence>
<dbReference type="Proteomes" id="UP000821853">
    <property type="component" value="Chromosome 1"/>
</dbReference>
<reference evidence="3 4" key="1">
    <citation type="journal article" date="2020" name="Cell">
        <title>Large-Scale Comparative Analyses of Tick Genomes Elucidate Their Genetic Diversity and Vector Capacities.</title>
        <authorList>
            <consortium name="Tick Genome and Microbiome Consortium (TIGMIC)"/>
            <person name="Jia N."/>
            <person name="Wang J."/>
            <person name="Shi W."/>
            <person name="Du L."/>
            <person name="Sun Y."/>
            <person name="Zhan W."/>
            <person name="Jiang J.F."/>
            <person name="Wang Q."/>
            <person name="Zhang B."/>
            <person name="Ji P."/>
            <person name="Bell-Sakyi L."/>
            <person name="Cui X.M."/>
            <person name="Yuan T.T."/>
            <person name="Jiang B.G."/>
            <person name="Yang W.F."/>
            <person name="Lam T.T."/>
            <person name="Chang Q.C."/>
            <person name="Ding S.J."/>
            <person name="Wang X.J."/>
            <person name="Zhu J.G."/>
            <person name="Ruan X.D."/>
            <person name="Zhao L."/>
            <person name="Wei J.T."/>
            <person name="Ye R.Z."/>
            <person name="Que T.C."/>
            <person name="Du C.H."/>
            <person name="Zhou Y.H."/>
            <person name="Cheng J.X."/>
            <person name="Dai P.F."/>
            <person name="Guo W.B."/>
            <person name="Han X.H."/>
            <person name="Huang E.J."/>
            <person name="Li L.F."/>
            <person name="Wei W."/>
            <person name="Gao Y.C."/>
            <person name="Liu J.Z."/>
            <person name="Shao H.Z."/>
            <person name="Wang X."/>
            <person name="Wang C.C."/>
            <person name="Yang T.C."/>
            <person name="Huo Q.B."/>
            <person name="Li W."/>
            <person name="Chen H.Y."/>
            <person name="Chen S.E."/>
            <person name="Zhou L.G."/>
            <person name="Ni X.B."/>
            <person name="Tian J.H."/>
            <person name="Sheng Y."/>
            <person name="Liu T."/>
            <person name="Pan Y.S."/>
            <person name="Xia L.Y."/>
            <person name="Li J."/>
            <person name="Zhao F."/>
            <person name="Cao W.C."/>
        </authorList>
    </citation>
    <scope>NUCLEOTIDE SEQUENCE [LARGE SCALE GENOMIC DNA]</scope>
    <source>
        <strain evidence="3">HaeL-2018</strain>
    </source>
</reference>
<keyword evidence="4" id="KW-1185">Reference proteome</keyword>
<dbReference type="InterPro" id="IPR036691">
    <property type="entry name" value="Endo/exonu/phosph_ase_sf"/>
</dbReference>
<dbReference type="GO" id="GO:0003824">
    <property type="term" value="F:catalytic activity"/>
    <property type="evidence" value="ECO:0007669"/>
    <property type="project" value="InterPro"/>
</dbReference>
<accession>A0A9J6FGA1</accession>
<organism evidence="3 4">
    <name type="scientific">Haemaphysalis longicornis</name>
    <name type="common">Bush tick</name>
    <dbReference type="NCBI Taxonomy" id="44386"/>
    <lineage>
        <taxon>Eukaryota</taxon>
        <taxon>Metazoa</taxon>
        <taxon>Ecdysozoa</taxon>
        <taxon>Arthropoda</taxon>
        <taxon>Chelicerata</taxon>
        <taxon>Arachnida</taxon>
        <taxon>Acari</taxon>
        <taxon>Parasitiformes</taxon>
        <taxon>Ixodida</taxon>
        <taxon>Ixodoidea</taxon>
        <taxon>Ixodidae</taxon>
        <taxon>Haemaphysalinae</taxon>
        <taxon>Haemaphysalis</taxon>
    </lineage>
</organism>
<comment type="caution">
    <text evidence="3">The sequence shown here is derived from an EMBL/GenBank/DDBJ whole genome shotgun (WGS) entry which is preliminary data.</text>
</comment>
<dbReference type="AlphaFoldDB" id="A0A9J6FGA1"/>
<dbReference type="VEuPathDB" id="VectorBase:HLOH_045798"/>
<sequence length="129" mass="14607">MGCSFTPTKYTPSSTPPSTAPACRRSSQHAYSWPPAQENLRAYLLVSAYYRPETSKSTKGSLEWVGELRMLYPTDHIIIGWDFNAKHTNWNYTTNTPRGNDLQATMETYGFYLQNNSATPTRIGLCETK</sequence>
<feature type="compositionally biased region" description="Low complexity" evidence="1">
    <location>
        <begin position="1"/>
        <end position="13"/>
    </location>
</feature>